<proteinExistence type="predicted"/>
<organism evidence="1 2">
    <name type="scientific">Helianthus annuus</name>
    <name type="common">Common sunflower</name>
    <dbReference type="NCBI Taxonomy" id="4232"/>
    <lineage>
        <taxon>Eukaryota</taxon>
        <taxon>Viridiplantae</taxon>
        <taxon>Streptophyta</taxon>
        <taxon>Embryophyta</taxon>
        <taxon>Tracheophyta</taxon>
        <taxon>Spermatophyta</taxon>
        <taxon>Magnoliopsida</taxon>
        <taxon>eudicotyledons</taxon>
        <taxon>Gunneridae</taxon>
        <taxon>Pentapetalae</taxon>
        <taxon>asterids</taxon>
        <taxon>campanulids</taxon>
        <taxon>Asterales</taxon>
        <taxon>Asteraceae</taxon>
        <taxon>Asteroideae</taxon>
        <taxon>Heliantheae alliance</taxon>
        <taxon>Heliantheae</taxon>
        <taxon>Helianthus</taxon>
    </lineage>
</organism>
<comment type="caution">
    <text evidence="1">The sequence shown here is derived from an EMBL/GenBank/DDBJ whole genome shotgun (WGS) entry which is preliminary data.</text>
</comment>
<accession>A0A9K3EK04</accession>
<reference evidence="1" key="1">
    <citation type="journal article" date="2017" name="Nature">
        <title>The sunflower genome provides insights into oil metabolism, flowering and Asterid evolution.</title>
        <authorList>
            <person name="Badouin H."/>
            <person name="Gouzy J."/>
            <person name="Grassa C.J."/>
            <person name="Murat F."/>
            <person name="Staton S.E."/>
            <person name="Cottret L."/>
            <person name="Lelandais-Briere C."/>
            <person name="Owens G.L."/>
            <person name="Carrere S."/>
            <person name="Mayjonade B."/>
            <person name="Legrand L."/>
            <person name="Gill N."/>
            <person name="Kane N.C."/>
            <person name="Bowers J.E."/>
            <person name="Hubner S."/>
            <person name="Bellec A."/>
            <person name="Berard A."/>
            <person name="Berges H."/>
            <person name="Blanchet N."/>
            <person name="Boniface M.C."/>
            <person name="Brunel D."/>
            <person name="Catrice O."/>
            <person name="Chaidir N."/>
            <person name="Claudel C."/>
            <person name="Donnadieu C."/>
            <person name="Faraut T."/>
            <person name="Fievet G."/>
            <person name="Helmstetter N."/>
            <person name="King M."/>
            <person name="Knapp S.J."/>
            <person name="Lai Z."/>
            <person name="Le Paslier M.C."/>
            <person name="Lippi Y."/>
            <person name="Lorenzon L."/>
            <person name="Mandel J.R."/>
            <person name="Marage G."/>
            <person name="Marchand G."/>
            <person name="Marquand E."/>
            <person name="Bret-Mestries E."/>
            <person name="Morien E."/>
            <person name="Nambeesan S."/>
            <person name="Nguyen T."/>
            <person name="Pegot-Espagnet P."/>
            <person name="Pouilly N."/>
            <person name="Raftis F."/>
            <person name="Sallet E."/>
            <person name="Schiex T."/>
            <person name="Thomas J."/>
            <person name="Vandecasteele C."/>
            <person name="Vares D."/>
            <person name="Vear F."/>
            <person name="Vautrin S."/>
            <person name="Crespi M."/>
            <person name="Mangin B."/>
            <person name="Burke J.M."/>
            <person name="Salse J."/>
            <person name="Munos S."/>
            <person name="Vincourt P."/>
            <person name="Rieseberg L.H."/>
            <person name="Langlade N.B."/>
        </authorList>
    </citation>
    <scope>NUCLEOTIDE SEQUENCE</scope>
    <source>
        <tissue evidence="1">Leaves</tissue>
    </source>
</reference>
<name>A0A9K3EK04_HELAN</name>
<dbReference type="Proteomes" id="UP000215914">
    <property type="component" value="Unassembled WGS sequence"/>
</dbReference>
<gene>
    <name evidence="1" type="ORF">HanXRQr2_Chr13g0608881</name>
</gene>
<keyword evidence="2" id="KW-1185">Reference proteome</keyword>
<dbReference type="AlphaFoldDB" id="A0A9K3EK04"/>
<reference evidence="1" key="2">
    <citation type="submission" date="2020-06" db="EMBL/GenBank/DDBJ databases">
        <title>Helianthus annuus Genome sequencing and assembly Release 2.</title>
        <authorList>
            <person name="Gouzy J."/>
            <person name="Langlade N."/>
            <person name="Munos S."/>
        </authorList>
    </citation>
    <scope>NUCLEOTIDE SEQUENCE</scope>
    <source>
        <tissue evidence="1">Leaves</tissue>
    </source>
</reference>
<sequence length="52" mass="5987">MVTVIVRELHQREMLFPAVAEINNTCPKHVFKGLDSSLRLPIRLRMICCAHV</sequence>
<evidence type="ECO:0000313" key="1">
    <source>
        <dbReference type="EMBL" id="KAF5775156.1"/>
    </source>
</evidence>
<dbReference type="EMBL" id="MNCJ02000328">
    <property type="protein sequence ID" value="KAF5775156.1"/>
    <property type="molecule type" value="Genomic_DNA"/>
</dbReference>
<protein>
    <submittedName>
        <fullName evidence="1">Uncharacterized protein</fullName>
    </submittedName>
</protein>
<dbReference type="Gramene" id="mRNA:HanXRQr2_Chr13g0608881">
    <property type="protein sequence ID" value="CDS:HanXRQr2_Chr13g0608881.1"/>
    <property type="gene ID" value="HanXRQr2_Chr13g0608881"/>
</dbReference>
<evidence type="ECO:0000313" key="2">
    <source>
        <dbReference type="Proteomes" id="UP000215914"/>
    </source>
</evidence>